<reference evidence="3" key="1">
    <citation type="journal article" date="2019" name="Int. J. Syst. Evol. Microbiol.">
        <title>The Global Catalogue of Microorganisms (GCM) 10K type strain sequencing project: providing services to taxonomists for standard genome sequencing and annotation.</title>
        <authorList>
            <consortium name="The Broad Institute Genomics Platform"/>
            <consortium name="The Broad Institute Genome Sequencing Center for Infectious Disease"/>
            <person name="Wu L."/>
            <person name="Ma J."/>
        </authorList>
    </citation>
    <scope>NUCLEOTIDE SEQUENCE [LARGE SCALE GENOMIC DNA]</scope>
    <source>
        <strain evidence="3">LMG 24813</strain>
    </source>
</reference>
<proteinExistence type="inferred from homology"/>
<dbReference type="RefSeq" id="WP_343218765.1">
    <property type="nucleotide sequence ID" value="NZ_JAHTBN010000010.1"/>
</dbReference>
<dbReference type="PANTHER" id="PTHR42928:SF5">
    <property type="entry name" value="BLR1237 PROTEIN"/>
    <property type="match status" value="1"/>
</dbReference>
<dbReference type="InterPro" id="IPR042100">
    <property type="entry name" value="Bug_dom1"/>
</dbReference>
<organism evidence="2 3">
    <name type="scientific">Candidimonas humi</name>
    <dbReference type="NCBI Taxonomy" id="683355"/>
    <lineage>
        <taxon>Bacteria</taxon>
        <taxon>Pseudomonadati</taxon>
        <taxon>Pseudomonadota</taxon>
        <taxon>Betaproteobacteria</taxon>
        <taxon>Burkholderiales</taxon>
        <taxon>Alcaligenaceae</taxon>
        <taxon>Candidimonas</taxon>
    </lineage>
</organism>
<evidence type="ECO:0000313" key="3">
    <source>
        <dbReference type="Proteomes" id="UP001595848"/>
    </source>
</evidence>
<dbReference type="SUPFAM" id="SSF53850">
    <property type="entry name" value="Periplasmic binding protein-like II"/>
    <property type="match status" value="1"/>
</dbReference>
<evidence type="ECO:0000256" key="1">
    <source>
        <dbReference type="ARBA" id="ARBA00006987"/>
    </source>
</evidence>
<comment type="caution">
    <text evidence="2">The sequence shown here is derived from an EMBL/GenBank/DDBJ whole genome shotgun (WGS) entry which is preliminary data.</text>
</comment>
<dbReference type="CDD" id="cd13578">
    <property type="entry name" value="PBP2_Bug27"/>
    <property type="match status" value="1"/>
</dbReference>
<dbReference type="EMBL" id="JBHSBV010000005">
    <property type="protein sequence ID" value="MFC4202370.1"/>
    <property type="molecule type" value="Genomic_DNA"/>
</dbReference>
<dbReference type="Gene3D" id="3.40.190.150">
    <property type="entry name" value="Bordetella uptake gene, domain 1"/>
    <property type="match status" value="1"/>
</dbReference>
<dbReference type="Proteomes" id="UP001595848">
    <property type="component" value="Unassembled WGS sequence"/>
</dbReference>
<dbReference type="PIRSF" id="PIRSF017082">
    <property type="entry name" value="YflP"/>
    <property type="match status" value="1"/>
</dbReference>
<name>A0ABV8NZN3_9BURK</name>
<dbReference type="InterPro" id="IPR005064">
    <property type="entry name" value="BUG"/>
</dbReference>
<dbReference type="Pfam" id="PF03401">
    <property type="entry name" value="TctC"/>
    <property type="match status" value="1"/>
</dbReference>
<evidence type="ECO:0000313" key="2">
    <source>
        <dbReference type="EMBL" id="MFC4202370.1"/>
    </source>
</evidence>
<gene>
    <name evidence="2" type="ORF">ACFOY1_15545</name>
</gene>
<dbReference type="Gene3D" id="3.40.190.10">
    <property type="entry name" value="Periplasmic binding protein-like II"/>
    <property type="match status" value="1"/>
</dbReference>
<comment type="similarity">
    <text evidence="1">Belongs to the UPF0065 (bug) family.</text>
</comment>
<accession>A0ABV8NZN3</accession>
<protein>
    <submittedName>
        <fullName evidence="2">Tripartite tricarboxylate transporter substrate binding protein</fullName>
    </submittedName>
</protein>
<sequence length="288" mass="30367">MPFVAGGATDNIGRALAMRLGSIWKQSVVVVNKPGAAGMIGAEYVSRADADGYTLLLASGSMFTVNPYIYTHLPYKLADFAPISNVATGPMLVAVRPSLPVKTLQQLIDYAKQHPGKVNFGSAGVGSQVHMAAEKLAAAANLNVMHVPYKGEAAAYADLMAGHIDFVVGNIAALAPLVASGRIRALAVTDKVRAKMLPNVPTVAEAGYPQLQVHGWFGLLAPAKTPAAVVQSIQRDVAKALANPDTVRNLEAQGCTPAPTTPQQLTQLIKTESVMWSKVVHDRKLKAN</sequence>
<keyword evidence="3" id="KW-1185">Reference proteome</keyword>
<dbReference type="PANTHER" id="PTHR42928">
    <property type="entry name" value="TRICARBOXYLATE-BINDING PROTEIN"/>
    <property type="match status" value="1"/>
</dbReference>